<dbReference type="GO" id="GO:0006352">
    <property type="term" value="P:DNA-templated transcription initiation"/>
    <property type="evidence" value="ECO:0007669"/>
    <property type="project" value="InterPro"/>
</dbReference>
<feature type="domain" description="RNA polymerase sigma-70 region 2" evidence="6">
    <location>
        <begin position="23"/>
        <end position="88"/>
    </location>
</feature>
<dbReference type="PANTHER" id="PTHR43133:SF8">
    <property type="entry name" value="RNA POLYMERASE SIGMA FACTOR HI_1459-RELATED"/>
    <property type="match status" value="1"/>
</dbReference>
<gene>
    <name evidence="8" type="ORF">E5347_08605</name>
</gene>
<dbReference type="Proteomes" id="UP000306888">
    <property type="component" value="Unassembled WGS sequence"/>
</dbReference>
<dbReference type="GO" id="GO:0016987">
    <property type="term" value="F:sigma factor activity"/>
    <property type="evidence" value="ECO:0007669"/>
    <property type="project" value="UniProtKB-KW"/>
</dbReference>
<evidence type="ECO:0000256" key="5">
    <source>
        <dbReference type="ARBA" id="ARBA00023163"/>
    </source>
</evidence>
<organism evidence="8 9">
    <name type="scientific">Clostridium sartagoforme</name>
    <dbReference type="NCBI Taxonomy" id="84031"/>
    <lineage>
        <taxon>Bacteria</taxon>
        <taxon>Bacillati</taxon>
        <taxon>Bacillota</taxon>
        <taxon>Clostridia</taxon>
        <taxon>Eubacteriales</taxon>
        <taxon>Clostridiaceae</taxon>
        <taxon>Clostridium</taxon>
    </lineage>
</organism>
<dbReference type="OrthoDB" id="2678696at2"/>
<reference evidence="8 9" key="1">
    <citation type="submission" date="2019-04" db="EMBL/GenBank/DDBJ databases">
        <title>Microbes associate with the intestines of laboratory mice.</title>
        <authorList>
            <person name="Navarre W."/>
            <person name="Wong E."/>
            <person name="Huang K."/>
            <person name="Tropini C."/>
            <person name="Ng K."/>
            <person name="Yu B."/>
        </authorList>
    </citation>
    <scope>NUCLEOTIDE SEQUENCE [LARGE SCALE GENOMIC DNA]</scope>
    <source>
        <strain evidence="8 9">NM50_B9-20</strain>
    </source>
</reference>
<dbReference type="NCBIfam" id="TIGR02937">
    <property type="entry name" value="sigma70-ECF"/>
    <property type="match status" value="1"/>
</dbReference>
<dbReference type="RefSeq" id="WP_136006437.1">
    <property type="nucleotide sequence ID" value="NZ_SRYR01000003.1"/>
</dbReference>
<keyword evidence="9" id="KW-1185">Reference proteome</keyword>
<evidence type="ECO:0000259" key="7">
    <source>
        <dbReference type="Pfam" id="PF08281"/>
    </source>
</evidence>
<evidence type="ECO:0000256" key="2">
    <source>
        <dbReference type="ARBA" id="ARBA00023015"/>
    </source>
</evidence>
<evidence type="ECO:0000256" key="1">
    <source>
        <dbReference type="ARBA" id="ARBA00010641"/>
    </source>
</evidence>
<dbReference type="InterPro" id="IPR013324">
    <property type="entry name" value="RNA_pol_sigma_r3/r4-like"/>
</dbReference>
<dbReference type="InterPro" id="IPR013325">
    <property type="entry name" value="RNA_pol_sigma_r2"/>
</dbReference>
<keyword evidence="5" id="KW-0804">Transcription</keyword>
<evidence type="ECO:0000259" key="6">
    <source>
        <dbReference type="Pfam" id="PF04542"/>
    </source>
</evidence>
<dbReference type="PANTHER" id="PTHR43133">
    <property type="entry name" value="RNA POLYMERASE ECF-TYPE SIGMA FACTO"/>
    <property type="match status" value="1"/>
</dbReference>
<protein>
    <submittedName>
        <fullName evidence="8">Sigma-70 family RNA polymerase sigma factor</fullName>
    </submittedName>
</protein>
<dbReference type="SUPFAM" id="SSF88946">
    <property type="entry name" value="Sigma2 domain of RNA polymerase sigma factors"/>
    <property type="match status" value="1"/>
</dbReference>
<dbReference type="InterPro" id="IPR007627">
    <property type="entry name" value="RNA_pol_sigma70_r2"/>
</dbReference>
<comment type="similarity">
    <text evidence="1">Belongs to the sigma-70 factor family. ECF subfamily.</text>
</comment>
<proteinExistence type="inferred from homology"/>
<dbReference type="InterPro" id="IPR014284">
    <property type="entry name" value="RNA_pol_sigma-70_dom"/>
</dbReference>
<evidence type="ECO:0000313" key="8">
    <source>
        <dbReference type="EMBL" id="TGY42271.1"/>
    </source>
</evidence>
<dbReference type="InterPro" id="IPR013249">
    <property type="entry name" value="RNA_pol_sigma70_r4_t2"/>
</dbReference>
<dbReference type="AlphaFoldDB" id="A0A4S2DMP1"/>
<dbReference type="Gene3D" id="1.10.10.10">
    <property type="entry name" value="Winged helix-like DNA-binding domain superfamily/Winged helix DNA-binding domain"/>
    <property type="match status" value="1"/>
</dbReference>
<dbReference type="Pfam" id="PF08281">
    <property type="entry name" value="Sigma70_r4_2"/>
    <property type="match status" value="1"/>
</dbReference>
<dbReference type="SUPFAM" id="SSF88659">
    <property type="entry name" value="Sigma3 and sigma4 domains of RNA polymerase sigma factors"/>
    <property type="match status" value="1"/>
</dbReference>
<evidence type="ECO:0000256" key="3">
    <source>
        <dbReference type="ARBA" id="ARBA00023082"/>
    </source>
</evidence>
<accession>A0A4S2DMP1</accession>
<dbReference type="Gene3D" id="1.10.1740.10">
    <property type="match status" value="1"/>
</dbReference>
<dbReference type="InterPro" id="IPR039425">
    <property type="entry name" value="RNA_pol_sigma-70-like"/>
</dbReference>
<evidence type="ECO:0000313" key="9">
    <source>
        <dbReference type="Proteomes" id="UP000306888"/>
    </source>
</evidence>
<evidence type="ECO:0000256" key="4">
    <source>
        <dbReference type="ARBA" id="ARBA00023125"/>
    </source>
</evidence>
<keyword evidence="4" id="KW-0238">DNA-binding</keyword>
<feature type="domain" description="RNA polymerase sigma factor 70 region 4 type 2" evidence="7">
    <location>
        <begin position="120"/>
        <end position="171"/>
    </location>
</feature>
<dbReference type="InterPro" id="IPR036388">
    <property type="entry name" value="WH-like_DNA-bd_sf"/>
</dbReference>
<name>A0A4S2DMP1_9CLOT</name>
<comment type="caution">
    <text evidence="8">The sequence shown here is derived from an EMBL/GenBank/DDBJ whole genome shotgun (WGS) entry which is preliminary data.</text>
</comment>
<keyword evidence="3" id="KW-0731">Sigma factor</keyword>
<dbReference type="EMBL" id="SRYR01000003">
    <property type="protein sequence ID" value="TGY42271.1"/>
    <property type="molecule type" value="Genomic_DNA"/>
</dbReference>
<keyword evidence="2" id="KW-0805">Transcription regulation</keyword>
<dbReference type="Pfam" id="PF04542">
    <property type="entry name" value="Sigma70_r2"/>
    <property type="match status" value="1"/>
</dbReference>
<sequence length="179" mass="21380">MVDSENFIVYLKKRDMAALDYVIDTYSKRIFSVAYGVLKSSELSEECLNDVLLKIWDNAKYFNREKEMFYPWIIAITKNTAIDIHRKEIKHFSKLNIEDMDLSEEYSFDKKMENKAKLKEVTKEIESMNDIDKEIFLRKFYLDQPSKEIGEKMGLTDKFINLRIFRGRKKLQNKFNIGE</sequence>
<dbReference type="GO" id="GO:0003677">
    <property type="term" value="F:DNA binding"/>
    <property type="evidence" value="ECO:0007669"/>
    <property type="project" value="UniProtKB-KW"/>
</dbReference>